<protein>
    <submittedName>
        <fullName evidence="6">DNA-binding transcriptional LysR family regulator</fullName>
    </submittedName>
</protein>
<evidence type="ECO:0000313" key="6">
    <source>
        <dbReference type="EMBL" id="ROS05119.1"/>
    </source>
</evidence>
<keyword evidence="3 6" id="KW-0238">DNA-binding</keyword>
<sequence length="286" mass="31785">MNWDNIRFFLAVIERESISAAAAALGVNHSTVIRRITQFEEELSMKLFNRLASGYQLTADGQLIAERARGLEAEIVELQKIALCEERPFSGLLRIAAPDNDLFDLAASCATFSSRYPTLQLDIQFGSDSVNLTQLQSDVAIRLTNTPDELLVGRELGKVKYRPYVHRDLLAKLGAGAMERYPWVSWSGTDGSAEFDRWLRAQSTQLRVAATTNSEPAALALVKAGIGAAYLPVAMVGEVEELCVLPIKPACLELGIWVLVHRDLRHVDKVKAFVNFITDELRRQII</sequence>
<dbReference type="PROSITE" id="PS50931">
    <property type="entry name" value="HTH_LYSR"/>
    <property type="match status" value="1"/>
</dbReference>
<keyword evidence="4" id="KW-0804">Transcription</keyword>
<dbReference type="GO" id="GO:0003700">
    <property type="term" value="F:DNA-binding transcription factor activity"/>
    <property type="evidence" value="ECO:0007669"/>
    <property type="project" value="InterPro"/>
</dbReference>
<evidence type="ECO:0000256" key="2">
    <source>
        <dbReference type="ARBA" id="ARBA00023015"/>
    </source>
</evidence>
<dbReference type="CDD" id="cd05466">
    <property type="entry name" value="PBP2_LTTR_substrate"/>
    <property type="match status" value="1"/>
</dbReference>
<evidence type="ECO:0000256" key="3">
    <source>
        <dbReference type="ARBA" id="ARBA00023125"/>
    </source>
</evidence>
<dbReference type="AlphaFoldDB" id="A0A3N2E092"/>
<dbReference type="GO" id="GO:0006351">
    <property type="term" value="P:DNA-templated transcription"/>
    <property type="evidence" value="ECO:0007669"/>
    <property type="project" value="TreeGrafter"/>
</dbReference>
<evidence type="ECO:0000259" key="5">
    <source>
        <dbReference type="PROSITE" id="PS50931"/>
    </source>
</evidence>
<name>A0A3N2E092_9GAMM</name>
<evidence type="ECO:0000256" key="1">
    <source>
        <dbReference type="ARBA" id="ARBA00009437"/>
    </source>
</evidence>
<keyword evidence="7" id="KW-1185">Reference proteome</keyword>
<dbReference type="InterPro" id="IPR036390">
    <property type="entry name" value="WH_DNA-bd_sf"/>
</dbReference>
<dbReference type="Gene3D" id="1.10.10.10">
    <property type="entry name" value="Winged helix-like DNA-binding domain superfamily/Winged helix DNA-binding domain"/>
    <property type="match status" value="1"/>
</dbReference>
<proteinExistence type="inferred from homology"/>
<keyword evidence="2" id="KW-0805">Transcription regulation</keyword>
<dbReference type="GO" id="GO:0043565">
    <property type="term" value="F:sequence-specific DNA binding"/>
    <property type="evidence" value="ECO:0007669"/>
    <property type="project" value="TreeGrafter"/>
</dbReference>
<dbReference type="OrthoDB" id="570111at2"/>
<gene>
    <name evidence="6" type="ORF">EDC56_0644</name>
</gene>
<reference evidence="6 7" key="1">
    <citation type="submission" date="2018-11" db="EMBL/GenBank/DDBJ databases">
        <title>Genomic Encyclopedia of Type Strains, Phase IV (KMG-IV): sequencing the most valuable type-strain genomes for metagenomic binning, comparative biology and taxonomic classification.</title>
        <authorList>
            <person name="Goeker M."/>
        </authorList>
    </citation>
    <scope>NUCLEOTIDE SEQUENCE [LARGE SCALE GENOMIC DNA]</scope>
    <source>
        <strain evidence="6 7">DSM 100316</strain>
    </source>
</reference>
<organism evidence="6 7">
    <name type="scientific">Sinobacterium caligoides</name>
    <dbReference type="NCBI Taxonomy" id="933926"/>
    <lineage>
        <taxon>Bacteria</taxon>
        <taxon>Pseudomonadati</taxon>
        <taxon>Pseudomonadota</taxon>
        <taxon>Gammaproteobacteria</taxon>
        <taxon>Cellvibrionales</taxon>
        <taxon>Spongiibacteraceae</taxon>
        <taxon>Sinobacterium</taxon>
    </lineage>
</organism>
<dbReference type="PANTHER" id="PTHR30537:SF3">
    <property type="entry name" value="TRANSCRIPTIONAL REGULATORY PROTEIN"/>
    <property type="match status" value="1"/>
</dbReference>
<dbReference type="InterPro" id="IPR005119">
    <property type="entry name" value="LysR_subst-bd"/>
</dbReference>
<dbReference type="SUPFAM" id="SSF53850">
    <property type="entry name" value="Periplasmic binding protein-like II"/>
    <property type="match status" value="1"/>
</dbReference>
<evidence type="ECO:0000313" key="7">
    <source>
        <dbReference type="Proteomes" id="UP000275394"/>
    </source>
</evidence>
<dbReference type="Proteomes" id="UP000275394">
    <property type="component" value="Unassembled WGS sequence"/>
</dbReference>
<dbReference type="Pfam" id="PF03466">
    <property type="entry name" value="LysR_substrate"/>
    <property type="match status" value="1"/>
</dbReference>
<dbReference type="SUPFAM" id="SSF46785">
    <property type="entry name" value="Winged helix' DNA-binding domain"/>
    <property type="match status" value="1"/>
</dbReference>
<dbReference type="PANTHER" id="PTHR30537">
    <property type="entry name" value="HTH-TYPE TRANSCRIPTIONAL REGULATOR"/>
    <property type="match status" value="1"/>
</dbReference>
<dbReference type="EMBL" id="RKHR01000003">
    <property type="protein sequence ID" value="ROS05119.1"/>
    <property type="molecule type" value="Genomic_DNA"/>
</dbReference>
<dbReference type="InterPro" id="IPR000847">
    <property type="entry name" value="LysR_HTH_N"/>
</dbReference>
<dbReference type="RefSeq" id="WP_123711061.1">
    <property type="nucleotide sequence ID" value="NZ_RKHR01000003.1"/>
</dbReference>
<dbReference type="InterPro" id="IPR036388">
    <property type="entry name" value="WH-like_DNA-bd_sf"/>
</dbReference>
<evidence type="ECO:0000256" key="4">
    <source>
        <dbReference type="ARBA" id="ARBA00023163"/>
    </source>
</evidence>
<dbReference type="Gene3D" id="3.40.190.290">
    <property type="match status" value="1"/>
</dbReference>
<dbReference type="InterPro" id="IPR058163">
    <property type="entry name" value="LysR-type_TF_proteobact-type"/>
</dbReference>
<comment type="caution">
    <text evidence="6">The sequence shown here is derived from an EMBL/GenBank/DDBJ whole genome shotgun (WGS) entry which is preliminary data.</text>
</comment>
<accession>A0A3N2E092</accession>
<comment type="similarity">
    <text evidence="1">Belongs to the LysR transcriptional regulatory family.</text>
</comment>
<dbReference type="Pfam" id="PF00126">
    <property type="entry name" value="HTH_1"/>
    <property type="match status" value="1"/>
</dbReference>
<feature type="domain" description="HTH lysR-type" evidence="5">
    <location>
        <begin position="1"/>
        <end position="58"/>
    </location>
</feature>